<name>A0A8E2ELJ2_9PEZI</name>
<dbReference type="AlphaFoldDB" id="A0A8E2ELJ2"/>
<gene>
    <name evidence="1" type="ORF">K432DRAFT_144342</name>
</gene>
<proteinExistence type="predicted"/>
<keyword evidence="2" id="KW-1185">Reference proteome</keyword>
<dbReference type="Proteomes" id="UP000250266">
    <property type="component" value="Unassembled WGS sequence"/>
</dbReference>
<evidence type="ECO:0000313" key="1">
    <source>
        <dbReference type="EMBL" id="OCK86200.1"/>
    </source>
</evidence>
<evidence type="ECO:0000313" key="2">
    <source>
        <dbReference type="Proteomes" id="UP000250266"/>
    </source>
</evidence>
<dbReference type="EMBL" id="KV744808">
    <property type="protein sequence ID" value="OCK86200.1"/>
    <property type="molecule type" value="Genomic_DNA"/>
</dbReference>
<protein>
    <submittedName>
        <fullName evidence="1">Uncharacterized protein</fullName>
    </submittedName>
</protein>
<accession>A0A8E2ELJ2</accession>
<organism evidence="1 2">
    <name type="scientific">Lepidopterella palustris CBS 459.81</name>
    <dbReference type="NCBI Taxonomy" id="1314670"/>
    <lineage>
        <taxon>Eukaryota</taxon>
        <taxon>Fungi</taxon>
        <taxon>Dikarya</taxon>
        <taxon>Ascomycota</taxon>
        <taxon>Pezizomycotina</taxon>
        <taxon>Dothideomycetes</taxon>
        <taxon>Pleosporomycetidae</taxon>
        <taxon>Mytilinidiales</taxon>
        <taxon>Argynnaceae</taxon>
        <taxon>Lepidopterella</taxon>
    </lineage>
</organism>
<sequence>MMTTLPPTLPFPGQMSIFDSLTDDGWNSSRDDIGGPTRSKRVSTCEIWRGCGKAEAQDRSITPNHTVGGEIYRIAGPKVEPHVDHQLEDGEHFVWGRLRLHNGSTNSLTAHAHAYSSQTGTVQFHRCNCRESMLPVLISIHVGRHRGSLTPSGSVG</sequence>
<reference evidence="1 2" key="1">
    <citation type="journal article" date="2016" name="Nat. Commun.">
        <title>Ectomycorrhizal ecology is imprinted in the genome of the dominant symbiotic fungus Cenococcum geophilum.</title>
        <authorList>
            <consortium name="DOE Joint Genome Institute"/>
            <person name="Peter M."/>
            <person name="Kohler A."/>
            <person name="Ohm R.A."/>
            <person name="Kuo A."/>
            <person name="Krutzmann J."/>
            <person name="Morin E."/>
            <person name="Arend M."/>
            <person name="Barry K.W."/>
            <person name="Binder M."/>
            <person name="Choi C."/>
            <person name="Clum A."/>
            <person name="Copeland A."/>
            <person name="Grisel N."/>
            <person name="Haridas S."/>
            <person name="Kipfer T."/>
            <person name="LaButti K."/>
            <person name="Lindquist E."/>
            <person name="Lipzen A."/>
            <person name="Maire R."/>
            <person name="Meier B."/>
            <person name="Mihaltcheva S."/>
            <person name="Molinier V."/>
            <person name="Murat C."/>
            <person name="Poggeler S."/>
            <person name="Quandt C.A."/>
            <person name="Sperisen C."/>
            <person name="Tritt A."/>
            <person name="Tisserant E."/>
            <person name="Crous P.W."/>
            <person name="Henrissat B."/>
            <person name="Nehls U."/>
            <person name="Egli S."/>
            <person name="Spatafora J.W."/>
            <person name="Grigoriev I.V."/>
            <person name="Martin F.M."/>
        </authorList>
    </citation>
    <scope>NUCLEOTIDE SEQUENCE [LARGE SCALE GENOMIC DNA]</scope>
    <source>
        <strain evidence="1 2">CBS 459.81</strain>
    </source>
</reference>